<comment type="caution">
    <text evidence="1">The sequence shown here is derived from an EMBL/GenBank/DDBJ whole genome shotgun (WGS) entry which is preliminary data.</text>
</comment>
<proteinExistence type="predicted"/>
<dbReference type="EMBL" id="CAXDID020000137">
    <property type="protein sequence ID" value="CAL6037480.1"/>
    <property type="molecule type" value="Genomic_DNA"/>
</dbReference>
<evidence type="ECO:0000313" key="2">
    <source>
        <dbReference type="Proteomes" id="UP001642409"/>
    </source>
</evidence>
<reference evidence="1 2" key="1">
    <citation type="submission" date="2024-07" db="EMBL/GenBank/DDBJ databases">
        <authorList>
            <person name="Akdeniz Z."/>
        </authorList>
    </citation>
    <scope>NUCLEOTIDE SEQUENCE [LARGE SCALE GENOMIC DNA]</scope>
</reference>
<accession>A0ABP1JG19</accession>
<dbReference type="Proteomes" id="UP001642409">
    <property type="component" value="Unassembled WGS sequence"/>
</dbReference>
<protein>
    <submittedName>
        <fullName evidence="1">Hypothetical_protein</fullName>
    </submittedName>
</protein>
<name>A0ABP1JG19_9EUKA</name>
<evidence type="ECO:0000313" key="1">
    <source>
        <dbReference type="EMBL" id="CAL6037480.1"/>
    </source>
</evidence>
<sequence>MDILNEWLFQNKAESLPNSSKSQQLPKKLNSNNQVSKLEYSVEQIKSLINTRAFTGYSIVDAKKAEKQLSVIPFASKAKARDVLHAKTTLRNTRSSPDSYCCCYYQKHKRYRILQQIQEEREAILKLKKYEQLDSIFGVDQEINQPKNKKAEGKQDPNTPCKKTRRSFKNKCSKACAIVLIKGNTLIKTKSRYIDRFHYVVDDGDIQNQIGQKVVYQKQMKLLINTYPDQNLIIKLNNQQIEKLKSNISKFNLICNVICIRNIIYL</sequence>
<keyword evidence="2" id="KW-1185">Reference proteome</keyword>
<gene>
    <name evidence="1" type="ORF">HINF_LOCUS36906</name>
</gene>
<organism evidence="1 2">
    <name type="scientific">Hexamita inflata</name>
    <dbReference type="NCBI Taxonomy" id="28002"/>
    <lineage>
        <taxon>Eukaryota</taxon>
        <taxon>Metamonada</taxon>
        <taxon>Diplomonadida</taxon>
        <taxon>Hexamitidae</taxon>
        <taxon>Hexamitinae</taxon>
        <taxon>Hexamita</taxon>
    </lineage>
</organism>